<evidence type="ECO:0000313" key="4">
    <source>
        <dbReference type="Proteomes" id="UP001321450"/>
    </source>
</evidence>
<keyword evidence="1" id="KW-1133">Transmembrane helix</keyword>
<keyword evidence="4" id="KW-1185">Reference proteome</keyword>
<feature type="transmembrane region" description="Helical" evidence="1">
    <location>
        <begin position="64"/>
        <end position="84"/>
    </location>
</feature>
<sequence>MPKKLIQRFMPEHHVIKEHKHLQFLGEHLHNPNLWHLNRKSAALAFAVGFFCMYLPIPGQMIVAAVLSLLVGANLPLSVVLVWITNPVTMPPMFYAAYKLGSWVLGVKNEINPDVFTLSGALHELGDIWWPLLLGSLILGIALAAIGYFGILWLWRFMTIRRWRKRRRERQSRGVS</sequence>
<accession>A0AAU9CYM6</accession>
<dbReference type="Pfam" id="PF09835">
    <property type="entry name" value="DUF2062"/>
    <property type="match status" value="1"/>
</dbReference>
<protein>
    <recommendedName>
        <fullName evidence="2">DUF2062 domain-containing protein</fullName>
    </recommendedName>
</protein>
<dbReference type="AlphaFoldDB" id="A0AAU9CYM6"/>
<feature type="transmembrane region" description="Helical" evidence="1">
    <location>
        <begin position="128"/>
        <end position="155"/>
    </location>
</feature>
<gene>
    <name evidence="3" type="ORF">MIN45_P2203</name>
</gene>
<reference evidence="4" key="1">
    <citation type="journal article" date="2024" name="Int. J. Syst. Evol. Microbiol.">
        <title>Methylomarinovum tepidoasis sp. nov., a moderately thermophilic methanotroph of the family Methylothermaceae isolated from a deep-sea hydrothermal field.</title>
        <authorList>
            <person name="Hirayama H."/>
            <person name="Takaki Y."/>
            <person name="Abe M."/>
            <person name="Miyazaki M."/>
            <person name="Uematsu K."/>
            <person name="Matsui Y."/>
            <person name="Takai K."/>
        </authorList>
    </citation>
    <scope>NUCLEOTIDE SEQUENCE [LARGE SCALE GENOMIC DNA]</scope>
    <source>
        <strain evidence="4">IN45</strain>
    </source>
</reference>
<dbReference type="Proteomes" id="UP001321450">
    <property type="component" value="Chromosome"/>
</dbReference>
<proteinExistence type="predicted"/>
<feature type="domain" description="DUF2062" evidence="2">
    <location>
        <begin position="23"/>
        <end position="164"/>
    </location>
</feature>
<keyword evidence="1" id="KW-0472">Membrane</keyword>
<name>A0AAU9CYM6_9GAMM</name>
<dbReference type="PANTHER" id="PTHR40547">
    <property type="entry name" value="SLL0298 PROTEIN"/>
    <property type="match status" value="1"/>
</dbReference>
<dbReference type="KEGG" id="meiy:MIN45_P2203"/>
<evidence type="ECO:0000313" key="3">
    <source>
        <dbReference type="EMBL" id="BCX89830.1"/>
    </source>
</evidence>
<dbReference type="EMBL" id="AP024718">
    <property type="protein sequence ID" value="BCX89830.1"/>
    <property type="molecule type" value="Genomic_DNA"/>
</dbReference>
<dbReference type="InterPro" id="IPR018639">
    <property type="entry name" value="DUF2062"/>
</dbReference>
<evidence type="ECO:0000259" key="2">
    <source>
        <dbReference type="Pfam" id="PF09835"/>
    </source>
</evidence>
<dbReference type="PANTHER" id="PTHR40547:SF1">
    <property type="entry name" value="SLL0298 PROTEIN"/>
    <property type="match status" value="1"/>
</dbReference>
<keyword evidence="1" id="KW-0812">Transmembrane</keyword>
<dbReference type="RefSeq" id="WP_286292388.1">
    <property type="nucleotide sequence ID" value="NZ_AP024718.1"/>
</dbReference>
<evidence type="ECO:0000256" key="1">
    <source>
        <dbReference type="SAM" id="Phobius"/>
    </source>
</evidence>
<organism evidence="3 4">
    <name type="scientific">Methylomarinovum tepidoasis</name>
    <dbReference type="NCBI Taxonomy" id="2840183"/>
    <lineage>
        <taxon>Bacteria</taxon>
        <taxon>Pseudomonadati</taxon>
        <taxon>Pseudomonadota</taxon>
        <taxon>Gammaproteobacteria</taxon>
        <taxon>Methylococcales</taxon>
        <taxon>Methylothermaceae</taxon>
        <taxon>Methylomarinovum</taxon>
    </lineage>
</organism>